<gene>
    <name evidence="9" type="ORF">BgAZ_206380</name>
</gene>
<proteinExistence type="predicted"/>
<evidence type="ECO:0000256" key="5">
    <source>
        <dbReference type="ARBA" id="ARBA00023157"/>
    </source>
</evidence>
<comment type="subcellular location">
    <subcellularLocation>
        <location evidence="1">Secreted</location>
    </subcellularLocation>
</comment>
<evidence type="ECO:0000256" key="2">
    <source>
        <dbReference type="ARBA" id="ARBA00022525"/>
    </source>
</evidence>
<feature type="compositionally biased region" description="Basic and acidic residues" evidence="6">
    <location>
        <begin position="875"/>
        <end position="892"/>
    </location>
</feature>
<evidence type="ECO:0000256" key="7">
    <source>
        <dbReference type="SAM" id="Phobius"/>
    </source>
</evidence>
<dbReference type="InterPro" id="IPR052065">
    <property type="entry name" value="Compl_asym_regulator"/>
</dbReference>
<dbReference type="PROSITE" id="PS50092">
    <property type="entry name" value="TSP1"/>
    <property type="match status" value="1"/>
</dbReference>
<evidence type="ECO:0000256" key="1">
    <source>
        <dbReference type="ARBA" id="ARBA00004613"/>
    </source>
</evidence>
<dbReference type="PANTHER" id="PTHR22906">
    <property type="entry name" value="PROPERDIN"/>
    <property type="match status" value="1"/>
</dbReference>
<reference evidence="9" key="1">
    <citation type="submission" date="2023-08" db="EMBL/GenBank/DDBJ databases">
        <title>Draft sequence of the Babesia gibsoni genome.</title>
        <authorList>
            <person name="Yamagishi J.Y."/>
            <person name="Xuan X.X."/>
        </authorList>
    </citation>
    <scope>NUCLEOTIDE SEQUENCE</scope>
    <source>
        <strain evidence="9">Azabu</strain>
    </source>
</reference>
<feature type="transmembrane region" description="Helical" evidence="7">
    <location>
        <begin position="1609"/>
        <end position="1626"/>
    </location>
</feature>
<evidence type="ECO:0000256" key="3">
    <source>
        <dbReference type="ARBA" id="ARBA00022729"/>
    </source>
</evidence>
<evidence type="ECO:0000256" key="8">
    <source>
        <dbReference type="SAM" id="SignalP"/>
    </source>
</evidence>
<keyword evidence="5" id="KW-1015">Disulfide bond</keyword>
<dbReference type="SMART" id="SM00209">
    <property type="entry name" value="TSP1"/>
    <property type="match status" value="4"/>
</dbReference>
<evidence type="ECO:0000256" key="6">
    <source>
        <dbReference type="SAM" id="MobiDB-lite"/>
    </source>
</evidence>
<dbReference type="EMBL" id="JAVEPI010000002">
    <property type="protein sequence ID" value="KAK1443762.1"/>
    <property type="molecule type" value="Genomic_DNA"/>
</dbReference>
<keyword evidence="7" id="KW-0812">Transmembrane</keyword>
<protein>
    <submittedName>
        <fullName evidence="9">Uncharacterized protein</fullName>
    </submittedName>
</protein>
<keyword evidence="7" id="KW-1133">Transmembrane helix</keyword>
<dbReference type="PANTHER" id="PTHR22906:SF43">
    <property type="entry name" value="PROPERDIN"/>
    <property type="match status" value="1"/>
</dbReference>
<sequence length="1644" mass="187391">MRTLLLLLLCSLHLLPVEAQWYKTLFRPGLTVPHINVYCNHTRVTKTSRLSVETCIGACFSMVEECRKGHGTTNAVKSYGGVTVLKSCYNTYKKYEHDCVFGDSWNVSEKLNVESGVIRVKGNVNTKITFSTMAKLPFLYVQAIDELNGEKFVNVVVKYTHYNTFTFVIEDDDHNPGEYTVTWVAIDDVWTLKAFASYHVHMYRRYVYNGTVTSTQCSLKTALSPNLVTFMQEQTEYLKATATITKADNNVSFKTYVNPRKQEYSPQVTRGVPLGFLIVDMDYFKDGKTLLFGDTPISFIRPKYRGEELVIHLKSREKPLLFYTTFVHFQQSAGVVTACKWVDLGPEGSEFSCKYDKKTTTSSSGSAPNVVFMAVHNIKRGTEKDLIIYQYGKCAYAKHKTTRGMDDPWVTKVIKSVPQNDLPKKEKDIQCKKECVLARRMCNDDKACIKAHQGDDCVFDIAYIPTVNRHEEKVKHEFFDPLTLVAEELNGAICPGMYNVITKEEVEKNTNKWRDHAEEICRKVTDPDARKKIIAVIENYIALTFCDEVLKKGSAIKWHEFNSIRDKFIENGIVKSLKAILGDYIAYGICAKETEIAIFPFEDKIVKTEQPQDGTVSLDCIETEWGEWEGCGGSCIPESGTVLRRRVRSVLRPHVGEGRKCVTEEVVACTTKELPLCKDMCLLTPWSKWGTCTNSISARHRYVRTYSKNCDGVKLMERRRCNENASYEELLYDDDEYPSGIITDDEDVGEYYPGRSRFRYSEEYPENGYGEDESNDVYLGGSGYDDESYDINRDDERYWDSNWNFGDGEATFEDEDSILSSAAQGVQGMKSDATDNQMGGVDSGQDAESADGVEVNSSLLEENTEVKGVVADKQSVGEKAEEQDTNKEKEEKEEKEEDKDEEEDEEEGDEEGDEESAEEESDTAVKEESAENTLYVSRSKDRENCTVWSEWSGCSSVCRDTPGYQYRLSSSKEPKDVYDFCGLYEKRECEDLPDCGLEKKINCDSVRSVYYTEGSDEKCREECRSVVERCKRDNLQEFECVTRLKERAMESEDFFLKCTFDDEQDENIELMRTLFNNKCFLSKAVYSNDRQEWMDKDNKSCFCSIPGSVPCTAKDIHYNNGEIYYELIDSGFCPTFDYRDSFFVPGTEGGTADSRTYISLSGSKRMHCPLAVESSIFTYSDFNGEGELRDFCQHGPVYALEKGKSQLSERAFGHTYDCDTAVTKGSVSDIECKLNCRSVRVSCLSKHESYVKCIKDRLLLNNKYEAQMFTNYGCRLPPTLDISFNSDYYRLFVATFETEYIDKKACAVLANQAIMNCEAQELLINGESLYNCMAAMFGDIKITSADPMERLFKQVENQAKKFKQNCAFNPALKAGGGYVMCKFPKEVSNFEGWSGWSKCTADCNDFEGIAVRYRTRKIAEFAKNKVFLNGLGTLQFELCMDLEGCEKGRWIDSLREEDNTIHILDYKSFMQGRHSEKTEWLEQTFNRYPELHNEVKNDVQCQIFKSTKILSYKGVSCGCPKNHPPCSFPTAVSNAMWMEGMENFCSDHPLAYIGFEGKITKYTYYCNIGMLLTPKEYGGTPDCEYYDNNEYVACQSSGDDPITLRSKHFTVMGACLGLIFVIYSALRKLVMRRRRMAAKVDKED</sequence>
<keyword evidence="4" id="KW-0677">Repeat</keyword>
<comment type="caution">
    <text evidence="9">The sequence shown here is derived from an EMBL/GenBank/DDBJ whole genome shotgun (WGS) entry which is preliminary data.</text>
</comment>
<feature type="chain" id="PRO_5041969705" evidence="8">
    <location>
        <begin position="20"/>
        <end position="1644"/>
    </location>
</feature>
<feature type="region of interest" description="Disordered" evidence="6">
    <location>
        <begin position="823"/>
        <end position="935"/>
    </location>
</feature>
<keyword evidence="3 8" id="KW-0732">Signal</keyword>
<evidence type="ECO:0000256" key="4">
    <source>
        <dbReference type="ARBA" id="ARBA00022737"/>
    </source>
</evidence>
<feature type="signal peptide" evidence="8">
    <location>
        <begin position="1"/>
        <end position="19"/>
    </location>
</feature>
<name>A0AAD8PEB3_BABGI</name>
<keyword evidence="10" id="KW-1185">Reference proteome</keyword>
<organism evidence="9 10">
    <name type="scientific">Babesia gibsoni</name>
    <dbReference type="NCBI Taxonomy" id="33632"/>
    <lineage>
        <taxon>Eukaryota</taxon>
        <taxon>Sar</taxon>
        <taxon>Alveolata</taxon>
        <taxon>Apicomplexa</taxon>
        <taxon>Aconoidasida</taxon>
        <taxon>Piroplasmida</taxon>
        <taxon>Babesiidae</taxon>
        <taxon>Babesia</taxon>
    </lineage>
</organism>
<accession>A0AAD8PEB3</accession>
<evidence type="ECO:0000313" key="10">
    <source>
        <dbReference type="Proteomes" id="UP001230268"/>
    </source>
</evidence>
<keyword evidence="2" id="KW-0964">Secreted</keyword>
<dbReference type="Proteomes" id="UP001230268">
    <property type="component" value="Unassembled WGS sequence"/>
</dbReference>
<feature type="compositionally biased region" description="Acidic residues" evidence="6">
    <location>
        <begin position="893"/>
        <end position="922"/>
    </location>
</feature>
<evidence type="ECO:0000313" key="9">
    <source>
        <dbReference type="EMBL" id="KAK1443762.1"/>
    </source>
</evidence>
<keyword evidence="7" id="KW-0472">Membrane</keyword>
<dbReference type="InterPro" id="IPR000884">
    <property type="entry name" value="TSP1_rpt"/>
</dbReference>